<organism evidence="1 2">
    <name type="scientific">Virgisporangium aurantiacum</name>
    <dbReference type="NCBI Taxonomy" id="175570"/>
    <lineage>
        <taxon>Bacteria</taxon>
        <taxon>Bacillati</taxon>
        <taxon>Actinomycetota</taxon>
        <taxon>Actinomycetes</taxon>
        <taxon>Micromonosporales</taxon>
        <taxon>Micromonosporaceae</taxon>
        <taxon>Virgisporangium</taxon>
    </lineage>
</organism>
<accession>A0A8J4E588</accession>
<sequence length="90" mass="9693">MTDRRRTRTPRLHPPQSQRAWTVQEIRALGATTDVVTAGQILGLSRNSAYTLARQGRFPVPVIKAGAQYRVPVAGLLTALHDTTGDDGGG</sequence>
<evidence type="ECO:0000313" key="2">
    <source>
        <dbReference type="Proteomes" id="UP000612585"/>
    </source>
</evidence>
<evidence type="ECO:0000313" key="1">
    <source>
        <dbReference type="EMBL" id="GIJ62021.1"/>
    </source>
</evidence>
<gene>
    <name evidence="1" type="ORF">Vau01_095370</name>
</gene>
<keyword evidence="2" id="KW-1185">Reference proteome</keyword>
<dbReference type="RefSeq" id="WP_204007358.1">
    <property type="nucleotide sequence ID" value="NZ_BOPG01000072.1"/>
</dbReference>
<dbReference type="Proteomes" id="UP000612585">
    <property type="component" value="Unassembled WGS sequence"/>
</dbReference>
<comment type="caution">
    <text evidence="1">The sequence shown here is derived from an EMBL/GenBank/DDBJ whole genome shotgun (WGS) entry which is preliminary data.</text>
</comment>
<dbReference type="EMBL" id="BOPG01000072">
    <property type="protein sequence ID" value="GIJ62021.1"/>
    <property type="molecule type" value="Genomic_DNA"/>
</dbReference>
<protein>
    <recommendedName>
        <fullName evidence="3">Helix-turn-helix domain-containing protein</fullName>
    </recommendedName>
</protein>
<dbReference type="AlphaFoldDB" id="A0A8J4E588"/>
<evidence type="ECO:0008006" key="3">
    <source>
        <dbReference type="Google" id="ProtNLM"/>
    </source>
</evidence>
<name>A0A8J4E588_9ACTN</name>
<proteinExistence type="predicted"/>
<reference evidence="1" key="1">
    <citation type="submission" date="2021-01" db="EMBL/GenBank/DDBJ databases">
        <title>Whole genome shotgun sequence of Virgisporangium aurantiacum NBRC 16421.</title>
        <authorList>
            <person name="Komaki H."/>
            <person name="Tamura T."/>
        </authorList>
    </citation>
    <scope>NUCLEOTIDE SEQUENCE</scope>
    <source>
        <strain evidence="1">NBRC 16421</strain>
    </source>
</reference>